<accession>A0AA36FRI4</accession>
<proteinExistence type="predicted"/>
<keyword evidence="2" id="KW-1185">Reference proteome</keyword>
<evidence type="ECO:0000313" key="1">
    <source>
        <dbReference type="EMBL" id="CAJ0564262.1"/>
    </source>
</evidence>
<organism evidence="1 2">
    <name type="scientific">Mesorhabditis spiculigera</name>
    <dbReference type="NCBI Taxonomy" id="96644"/>
    <lineage>
        <taxon>Eukaryota</taxon>
        <taxon>Metazoa</taxon>
        <taxon>Ecdysozoa</taxon>
        <taxon>Nematoda</taxon>
        <taxon>Chromadorea</taxon>
        <taxon>Rhabditida</taxon>
        <taxon>Rhabditina</taxon>
        <taxon>Rhabditomorpha</taxon>
        <taxon>Rhabditoidea</taxon>
        <taxon>Rhabditidae</taxon>
        <taxon>Mesorhabditinae</taxon>
        <taxon>Mesorhabditis</taxon>
    </lineage>
</organism>
<name>A0AA36FRI4_9BILA</name>
<sequence>MMDSVFGPTVQCVLIQMPVTERLFSLLLVAYLASALVGRLELLLTAAKLLAPGIRRRYAERLVDWSYHRQLVWKREESGISDLEKGARWQHPIPPDTAQITTSSSINWKRNMTATSPPICIFVALR</sequence>
<dbReference type="Proteomes" id="UP001177023">
    <property type="component" value="Unassembled WGS sequence"/>
</dbReference>
<dbReference type="AlphaFoldDB" id="A0AA36FRI4"/>
<dbReference type="EMBL" id="CATQJA010000844">
    <property type="protein sequence ID" value="CAJ0564262.1"/>
    <property type="molecule type" value="Genomic_DNA"/>
</dbReference>
<feature type="non-terminal residue" evidence="1">
    <location>
        <position position="1"/>
    </location>
</feature>
<evidence type="ECO:0000313" key="2">
    <source>
        <dbReference type="Proteomes" id="UP001177023"/>
    </source>
</evidence>
<gene>
    <name evidence="1" type="ORF">MSPICULIGERA_LOCUS2945</name>
</gene>
<reference evidence="1" key="1">
    <citation type="submission" date="2023-06" db="EMBL/GenBank/DDBJ databases">
        <authorList>
            <person name="Delattre M."/>
        </authorList>
    </citation>
    <scope>NUCLEOTIDE SEQUENCE</scope>
    <source>
        <strain evidence="1">AF72</strain>
    </source>
</reference>
<comment type="caution">
    <text evidence="1">The sequence shown here is derived from an EMBL/GenBank/DDBJ whole genome shotgun (WGS) entry which is preliminary data.</text>
</comment>
<protein>
    <submittedName>
        <fullName evidence="1">Uncharacterized protein</fullName>
    </submittedName>
</protein>